<name>A0A811SPV3_9POAL</name>
<comment type="caution">
    <text evidence="2">The sequence shown here is derived from an EMBL/GenBank/DDBJ whole genome shotgun (WGS) entry which is preliminary data.</text>
</comment>
<feature type="signal peptide" evidence="1">
    <location>
        <begin position="1"/>
        <end position="23"/>
    </location>
</feature>
<dbReference type="Proteomes" id="UP000604825">
    <property type="component" value="Unassembled WGS sequence"/>
</dbReference>
<dbReference type="PANTHER" id="PTHR35546">
    <property type="entry name" value="F-BOX PROTEIN INTERACTION DOMAIN PROTEIN-RELATED"/>
    <property type="match status" value="1"/>
</dbReference>
<sequence>MAASVAVCARTCLVLVQSSGCRAFLPVAAGELCIGRAVGAGTSLSEFGYIVFNPATQQWSALPSDRTPADRHIQWNHTCLVFDPAVSPHFRLVILRNYREEGSLATVHSYSSETRLWRHTQIDWADKVKQLGYWNLWHPQIRGTPAYAALLNSMLYLLLTDNQIAEVDLEGKTKRVIPAPSSFPPYVPCFLDFLSVAHHEEKLGVSQRDKREGRRQGR</sequence>
<evidence type="ECO:0000313" key="2">
    <source>
        <dbReference type="EMBL" id="CAD6343354.1"/>
    </source>
</evidence>
<dbReference type="OrthoDB" id="738899at2759"/>
<dbReference type="PANTHER" id="PTHR35546:SF46">
    <property type="entry name" value="F-BOX DOMAIN-CONTAINING PROTEIN"/>
    <property type="match status" value="1"/>
</dbReference>
<evidence type="ECO:0000256" key="1">
    <source>
        <dbReference type="SAM" id="SignalP"/>
    </source>
</evidence>
<feature type="chain" id="PRO_5033056935" evidence="1">
    <location>
        <begin position="24"/>
        <end position="218"/>
    </location>
</feature>
<keyword evidence="1" id="KW-0732">Signal</keyword>
<dbReference type="AlphaFoldDB" id="A0A811SPV3"/>
<dbReference type="InterPro" id="IPR055290">
    <property type="entry name" value="At3g26010-like"/>
</dbReference>
<keyword evidence="3" id="KW-1185">Reference proteome</keyword>
<dbReference type="EMBL" id="CAJGYO010000749">
    <property type="protein sequence ID" value="CAD6343354.1"/>
    <property type="molecule type" value="Genomic_DNA"/>
</dbReference>
<evidence type="ECO:0000313" key="3">
    <source>
        <dbReference type="Proteomes" id="UP000604825"/>
    </source>
</evidence>
<protein>
    <submittedName>
        <fullName evidence="2">Uncharacterized protein</fullName>
    </submittedName>
</protein>
<accession>A0A811SPV3</accession>
<reference evidence="2" key="1">
    <citation type="submission" date="2020-10" db="EMBL/GenBank/DDBJ databases">
        <authorList>
            <person name="Han B."/>
            <person name="Lu T."/>
            <person name="Zhao Q."/>
            <person name="Huang X."/>
            <person name="Zhao Y."/>
        </authorList>
    </citation>
    <scope>NUCLEOTIDE SEQUENCE</scope>
</reference>
<organism evidence="2 3">
    <name type="scientific">Miscanthus lutarioriparius</name>
    <dbReference type="NCBI Taxonomy" id="422564"/>
    <lineage>
        <taxon>Eukaryota</taxon>
        <taxon>Viridiplantae</taxon>
        <taxon>Streptophyta</taxon>
        <taxon>Embryophyta</taxon>
        <taxon>Tracheophyta</taxon>
        <taxon>Spermatophyta</taxon>
        <taxon>Magnoliopsida</taxon>
        <taxon>Liliopsida</taxon>
        <taxon>Poales</taxon>
        <taxon>Poaceae</taxon>
        <taxon>PACMAD clade</taxon>
        <taxon>Panicoideae</taxon>
        <taxon>Andropogonodae</taxon>
        <taxon>Andropogoneae</taxon>
        <taxon>Saccharinae</taxon>
        <taxon>Miscanthus</taxon>
    </lineage>
</organism>
<gene>
    <name evidence="2" type="ORF">NCGR_LOCUS67452</name>
</gene>
<proteinExistence type="predicted"/>